<reference evidence="3" key="1">
    <citation type="submission" date="2020-05" db="UniProtKB">
        <authorList>
            <consortium name="EnsemblMetazoa"/>
        </authorList>
    </citation>
    <scope>IDENTIFICATION</scope>
    <source>
        <strain evidence="3">USDA</strain>
    </source>
</reference>
<feature type="compositionally biased region" description="Polar residues" evidence="1">
    <location>
        <begin position="265"/>
        <end position="281"/>
    </location>
</feature>
<feature type="compositionally biased region" description="Acidic residues" evidence="1">
    <location>
        <begin position="1062"/>
        <end position="1074"/>
    </location>
</feature>
<feature type="region of interest" description="Disordered" evidence="1">
    <location>
        <begin position="187"/>
        <end position="285"/>
    </location>
</feature>
<dbReference type="Proteomes" id="UP000095300">
    <property type="component" value="Unassembled WGS sequence"/>
</dbReference>
<dbReference type="GO" id="GO:0030276">
    <property type="term" value="F:clathrin binding"/>
    <property type="evidence" value="ECO:0007669"/>
    <property type="project" value="TreeGrafter"/>
</dbReference>
<evidence type="ECO:0000313" key="3">
    <source>
        <dbReference type="EnsemblMetazoa" id="SCAU009655-PB"/>
    </source>
</evidence>
<dbReference type="Pfam" id="PF10193">
    <property type="entry name" value="Telomere_reg-2"/>
    <property type="match status" value="1"/>
</dbReference>
<dbReference type="GO" id="GO:0005768">
    <property type="term" value="C:endosome"/>
    <property type="evidence" value="ECO:0007669"/>
    <property type="project" value="TreeGrafter"/>
</dbReference>
<feature type="domain" description="ENTH" evidence="2">
    <location>
        <begin position="20"/>
        <end position="153"/>
    </location>
</feature>
<dbReference type="InterPro" id="IPR019337">
    <property type="entry name" value="Telomere_length_regulation_dom"/>
</dbReference>
<name>A0A1I8PN95_STOCA</name>
<proteinExistence type="predicted"/>
<accession>A0A1I8PN95</accession>
<evidence type="ECO:0000313" key="4">
    <source>
        <dbReference type="Proteomes" id="UP000095300"/>
    </source>
</evidence>
<dbReference type="KEGG" id="scac:106082966"/>
<dbReference type="GO" id="GO:0005886">
    <property type="term" value="C:plasma membrane"/>
    <property type="evidence" value="ECO:0007669"/>
    <property type="project" value="TreeGrafter"/>
</dbReference>
<feature type="region of interest" description="Disordered" evidence="1">
    <location>
        <begin position="304"/>
        <end position="324"/>
    </location>
</feature>
<dbReference type="STRING" id="35570.A0A1I8PN95"/>
<dbReference type="PANTHER" id="PTHR12276:SF45">
    <property type="entry name" value="CLATHRIN INTERACTOR 1"/>
    <property type="match status" value="1"/>
</dbReference>
<gene>
    <name evidence="3" type="primary">106082966</name>
</gene>
<dbReference type="Gene3D" id="1.25.40.720">
    <property type="entry name" value="Telomere length regulation protein 2, C-terminal domain"/>
    <property type="match status" value="2"/>
</dbReference>
<evidence type="ECO:0000259" key="2">
    <source>
        <dbReference type="PROSITE" id="PS50942"/>
    </source>
</evidence>
<dbReference type="PANTHER" id="PTHR12276">
    <property type="entry name" value="EPSIN/ENT-RELATED"/>
    <property type="match status" value="1"/>
</dbReference>
<dbReference type="OrthoDB" id="4033880at2759"/>
<keyword evidence="4" id="KW-1185">Reference proteome</keyword>
<dbReference type="CDD" id="cd16989">
    <property type="entry name" value="ENTH_EpsinR"/>
    <property type="match status" value="1"/>
</dbReference>
<dbReference type="Pfam" id="PF01417">
    <property type="entry name" value="ENTH"/>
    <property type="match status" value="1"/>
</dbReference>
<dbReference type="EnsemblMetazoa" id="SCAU009655-RB">
    <property type="protein sequence ID" value="SCAU009655-PB"/>
    <property type="gene ID" value="SCAU009655"/>
</dbReference>
<dbReference type="SUPFAM" id="SSF48371">
    <property type="entry name" value="ARM repeat"/>
    <property type="match status" value="1"/>
</dbReference>
<dbReference type="InterPro" id="IPR016024">
    <property type="entry name" value="ARM-type_fold"/>
</dbReference>
<organism evidence="3 4">
    <name type="scientific">Stomoxys calcitrans</name>
    <name type="common">Stable fly</name>
    <name type="synonym">Conops calcitrans</name>
    <dbReference type="NCBI Taxonomy" id="35570"/>
    <lineage>
        <taxon>Eukaryota</taxon>
        <taxon>Metazoa</taxon>
        <taxon>Ecdysozoa</taxon>
        <taxon>Arthropoda</taxon>
        <taxon>Hexapoda</taxon>
        <taxon>Insecta</taxon>
        <taxon>Pterygota</taxon>
        <taxon>Neoptera</taxon>
        <taxon>Endopterygota</taxon>
        <taxon>Diptera</taxon>
        <taxon>Brachycera</taxon>
        <taxon>Muscomorpha</taxon>
        <taxon>Muscoidea</taxon>
        <taxon>Muscidae</taxon>
        <taxon>Stomoxys</taxon>
    </lineage>
</organism>
<feature type="region of interest" description="Disordered" evidence="1">
    <location>
        <begin position="1026"/>
        <end position="1082"/>
    </location>
</feature>
<dbReference type="GO" id="GO:0005543">
    <property type="term" value="F:phospholipid binding"/>
    <property type="evidence" value="ECO:0007669"/>
    <property type="project" value="TreeGrafter"/>
</dbReference>
<dbReference type="InterPro" id="IPR008942">
    <property type="entry name" value="ENTH_VHS"/>
</dbReference>
<dbReference type="GO" id="GO:0030125">
    <property type="term" value="C:clathrin vesicle coat"/>
    <property type="evidence" value="ECO:0007669"/>
    <property type="project" value="TreeGrafter"/>
</dbReference>
<dbReference type="FunFam" id="1.25.40.90:FF:000006">
    <property type="entry name" value="Clathrin interactor 1"/>
    <property type="match status" value="1"/>
</dbReference>
<dbReference type="SMART" id="SM00273">
    <property type="entry name" value="ENTH"/>
    <property type="match status" value="1"/>
</dbReference>
<dbReference type="PROSITE" id="PS50942">
    <property type="entry name" value="ENTH"/>
    <property type="match status" value="1"/>
</dbReference>
<evidence type="ECO:0000256" key="1">
    <source>
        <dbReference type="SAM" id="MobiDB-lite"/>
    </source>
</evidence>
<feature type="compositionally biased region" description="Polar residues" evidence="1">
    <location>
        <begin position="1034"/>
        <end position="1053"/>
    </location>
</feature>
<feature type="compositionally biased region" description="Polar residues" evidence="1">
    <location>
        <begin position="247"/>
        <end position="256"/>
    </location>
</feature>
<protein>
    <recommendedName>
        <fullName evidence="2">ENTH domain-containing protein</fullName>
    </recommendedName>
</protein>
<dbReference type="VEuPathDB" id="VectorBase:SCAU009655"/>
<dbReference type="InterPro" id="IPR038528">
    <property type="entry name" value="TEL2_C_sf"/>
</dbReference>
<dbReference type="SUPFAM" id="SSF48464">
    <property type="entry name" value="ENTH/VHS domain"/>
    <property type="match status" value="1"/>
</dbReference>
<dbReference type="GO" id="GO:0006897">
    <property type="term" value="P:endocytosis"/>
    <property type="evidence" value="ECO:0007669"/>
    <property type="project" value="TreeGrafter"/>
</dbReference>
<dbReference type="Gene3D" id="1.25.40.90">
    <property type="match status" value="1"/>
</dbReference>
<dbReference type="InterPro" id="IPR013809">
    <property type="entry name" value="ENTH"/>
</dbReference>
<sequence>MVDKFINMWKVRELADKVTNVVMNYTEIEGKVREATNDDPWGPTGPLMQELAHATFSYETFPEVMSMLWKRMLQDNKTNWRRTYKSLLLLNYLVRNGSERVVTSSREHIYDLRSLENYTFTDEGGKDQGINVRHKVRELIDFIQDDDRLREERKKAKKNKDKYIGMSSDVMGVRSGGYGGGFNDGGWRTSRSDHGENWYSDSRSGDRYEDDDAQYEGEKEFSDSDSPSPRRNYRYNDRASPAEIATESKSTGNINMNIRPAKSAMSANASAPVTKQPQNKANVGGNKKIDMGAAASFGKKSNAAAGIHSPTHRDTPADSNNDDLIGYSSLNNNLSVGISDLESNNTTTATNNNNIHNLFPTCSPKSEKTLNSAAVITDDLDDFNPRAVEQPQGEFGDFASAFGGSASLEAPSTALGAMAPTAGTGGDDFADFSAFQGSSTTSNNTIAGGLEGNLLATATPANDAFDLFNAAASTNSHNAATTGATTATDLLAGLGDLSIHQSMPMADDDTIDRDREATFPSTLKQELSEAILKLKDIEKVQSSQNVEQVKEIICSLWSRGALPGFTTAERMCNLDKDTIPWHIIAEQEYVDLLQAILKLFSVDWPASIQEGECGILNVFKIDYNFQYVYESWTCLLQKLGELPQVVMEVFTFLLEDENLLFVAYLQVCKEKASLLEEFKQTLHSIPEPKVELFNMKVKEFLQIQISLPTRCANLVQGKVGDVFLASNYCRLLMQHMLKALWFLMHCEEKETYFETKFLSHLMARLVSEFCQDTEKNSLLFQFLEIIEAFCVTPNTQKLIHKIFADIEDNIAIYRLSLCMLKGDLDIYRMLGSCIKNCVPWEFCFMQKLALQRIPESNNCLKALVQYVAKVDNKMLEKLFEMTLNIWAKRSILQKLSQSEHFNLTKLVIACGQVYCQGFATTKADDDSDIKRLLHQALRHHLECPDATQRHIGMKCVEIIFNLMASPDTKEEDKLKFEYTALMETEKGKLLTEMDELMKINSNNSLEPEKNLENLLAIFMTNTTKPSTEFIGPSSKVSPKSVTAEQRDMTTSPPAKSPRMDIDSDDDDDDDDDDDLKPYDMSNDIPQLMEKRPKFLFDLLQTLSSKCENYEIFESALASAETLIRSQLPRSDARLALDLMQIFLPLDMQYYYENFEETKFKCCVAICSARPAECAEYLCRQFHTDNSCYSVSLRIVMLQILAATAKELAEKVPIQNMESSIVPKPSSGYMRKFNFKNEEQQRLARNRQIIKSRLKEKTKRYFTSTTTKGNVNSNEKPNRFHPVVGTFFFCLVRGDRTKQMLYVKYDRLAHDIDTMLMVNFLHTLSIIVMCAHNCPLLPAMTREIFDMCSFVRFSPEARIRLACLELLGITLVTTPGYVLAEQFSDRLLDLRYWLEDFMRSPLVGGESSEECREIAGQILNTCYKVMNPQEEKN</sequence>